<keyword evidence="3 5" id="KW-0862">Zinc</keyword>
<dbReference type="GO" id="GO:0016788">
    <property type="term" value="F:hydrolase activity, acting on ester bonds"/>
    <property type="evidence" value="ECO:0007669"/>
    <property type="project" value="InterPro"/>
</dbReference>
<dbReference type="Proteomes" id="UP000751190">
    <property type="component" value="Unassembled WGS sequence"/>
</dbReference>
<evidence type="ECO:0000256" key="3">
    <source>
        <dbReference type="ARBA" id="ARBA00022833"/>
    </source>
</evidence>
<evidence type="ECO:0000256" key="4">
    <source>
        <dbReference type="PIRSR" id="PIRSR018001-1"/>
    </source>
</evidence>
<dbReference type="NCBIfam" id="NF002601">
    <property type="entry name" value="PRK02259.1"/>
    <property type="match status" value="1"/>
</dbReference>
<dbReference type="GO" id="GO:0005829">
    <property type="term" value="C:cytosol"/>
    <property type="evidence" value="ECO:0007669"/>
    <property type="project" value="TreeGrafter"/>
</dbReference>
<feature type="binding site" evidence="5">
    <location>
        <position position="46"/>
    </location>
    <ligand>
        <name>Zn(2+)</name>
        <dbReference type="ChEBI" id="CHEBI:29105"/>
    </ligand>
</feature>
<sequence length="353" mass="38279">MHVGSAIVVMTTSLVMSTARLQEERRTNHKQPIGHVAVVGATHGNERMGLVIVDELRRAPPTCAFELSVLVGNEAAVVATGTGAGLRYVDTDLNRCFALDDLAREGVPDASEERRARELDRLLGPKRSAQPRCDLILDLHSTTSNTGVLLCLHPRDTFALELAAHLTSLDPTIRVALWPDTDDVALLPTIARSGLTIEVGACAHSTVVYSLLVRMRQVVLDALAYVELHNACLRAGGSGGAGGDAGERRQSELSLYKRAYTLDYPRTDGRVSAFIHPMLQGVRELVEPLQLSAPIFASLDGSVARLSAVLPALEEGEELFPMFVNEAAYVEKDVALILASRERREVAFWARGE</sequence>
<name>A0A8J5Y084_DIALT</name>
<feature type="binding site" evidence="5">
    <location>
        <position position="43"/>
    </location>
    <ligand>
        <name>Zn(2+)</name>
        <dbReference type="ChEBI" id="CHEBI:29105"/>
    </ligand>
</feature>
<evidence type="ECO:0000313" key="8">
    <source>
        <dbReference type="Proteomes" id="UP000751190"/>
    </source>
</evidence>
<evidence type="ECO:0000313" key="7">
    <source>
        <dbReference type="EMBL" id="KAG8469024.1"/>
    </source>
</evidence>
<dbReference type="OrthoDB" id="8300214at2759"/>
<reference evidence="7" key="1">
    <citation type="submission" date="2021-05" db="EMBL/GenBank/DDBJ databases">
        <title>The genome of the haptophyte Pavlova lutheri (Diacronema luteri, Pavlovales) - a model for lipid biosynthesis in eukaryotic algae.</title>
        <authorList>
            <person name="Hulatt C.J."/>
            <person name="Posewitz M.C."/>
        </authorList>
    </citation>
    <scope>NUCLEOTIDE SEQUENCE</scope>
    <source>
        <strain evidence="7">NIVA-4/92</strain>
    </source>
</reference>
<dbReference type="SUPFAM" id="SSF53187">
    <property type="entry name" value="Zn-dependent exopeptidases"/>
    <property type="match status" value="1"/>
</dbReference>
<evidence type="ECO:0000256" key="2">
    <source>
        <dbReference type="ARBA" id="ARBA00022801"/>
    </source>
</evidence>
<dbReference type="PANTHER" id="PTHR15162:SF7">
    <property type="entry name" value="SUCCINYLGLUTAMATE DESUCCINYLASE"/>
    <property type="match status" value="1"/>
</dbReference>
<keyword evidence="8" id="KW-1185">Reference proteome</keyword>
<protein>
    <recommendedName>
        <fullName evidence="6">Succinylglutamate desuccinylase/Aspartoacylase catalytic domain-containing protein</fullName>
    </recommendedName>
</protein>
<feature type="active site" description="Proton donor/acceptor" evidence="4">
    <location>
        <position position="198"/>
    </location>
</feature>
<proteinExistence type="predicted"/>
<dbReference type="Gene3D" id="2.20.25.160">
    <property type="match status" value="1"/>
</dbReference>
<feature type="binding site" evidence="5">
    <location>
        <position position="140"/>
    </location>
    <ligand>
        <name>Zn(2+)</name>
        <dbReference type="ChEBI" id="CHEBI:29105"/>
    </ligand>
</feature>
<accession>A0A8J5Y084</accession>
<dbReference type="GO" id="GO:0046872">
    <property type="term" value="F:metal ion binding"/>
    <property type="evidence" value="ECO:0007669"/>
    <property type="project" value="UniProtKB-KW"/>
</dbReference>
<evidence type="ECO:0000256" key="5">
    <source>
        <dbReference type="PIRSR" id="PIRSR018001-3"/>
    </source>
</evidence>
<evidence type="ECO:0000259" key="6">
    <source>
        <dbReference type="Pfam" id="PF24827"/>
    </source>
</evidence>
<dbReference type="Gene3D" id="3.40.630.10">
    <property type="entry name" value="Zn peptidases"/>
    <property type="match status" value="1"/>
</dbReference>
<dbReference type="InterPro" id="IPR016708">
    <property type="entry name" value="Aspartoacylase"/>
</dbReference>
<organism evidence="7 8">
    <name type="scientific">Diacronema lutheri</name>
    <name type="common">Unicellular marine alga</name>
    <name type="synonym">Monochrysis lutheri</name>
    <dbReference type="NCBI Taxonomy" id="2081491"/>
    <lineage>
        <taxon>Eukaryota</taxon>
        <taxon>Haptista</taxon>
        <taxon>Haptophyta</taxon>
        <taxon>Pavlovophyceae</taxon>
        <taxon>Pavlovales</taxon>
        <taxon>Pavlovaceae</taxon>
        <taxon>Diacronema</taxon>
    </lineage>
</organism>
<comment type="cofactor">
    <cofactor evidence="5">
        <name>Zn(2+)</name>
        <dbReference type="ChEBI" id="CHEBI:29105"/>
    </cofactor>
    <text evidence="5">Binds 1 zinc ion per subunit.</text>
</comment>
<dbReference type="Pfam" id="PF24827">
    <property type="entry name" value="AstE_AspA_cat"/>
    <property type="match status" value="1"/>
</dbReference>
<keyword evidence="1 5" id="KW-0479">Metal-binding</keyword>
<comment type="caution">
    <text evidence="7">The sequence shown here is derived from an EMBL/GenBank/DDBJ whole genome shotgun (WGS) entry which is preliminary data.</text>
</comment>
<dbReference type="PIRSF" id="PIRSF018001">
    <property type="entry name" value="Aspartoacylase"/>
    <property type="match status" value="1"/>
</dbReference>
<gene>
    <name evidence="7" type="ORF">KFE25_007542</name>
</gene>
<dbReference type="GO" id="GO:0016811">
    <property type="term" value="F:hydrolase activity, acting on carbon-nitrogen (but not peptide) bonds, in linear amides"/>
    <property type="evidence" value="ECO:0007669"/>
    <property type="project" value="InterPro"/>
</dbReference>
<dbReference type="InterPro" id="IPR055438">
    <property type="entry name" value="AstE_AspA_cat"/>
</dbReference>
<dbReference type="EMBL" id="JAGTXO010000003">
    <property type="protein sequence ID" value="KAG8469024.1"/>
    <property type="molecule type" value="Genomic_DNA"/>
</dbReference>
<dbReference type="PANTHER" id="PTHR15162">
    <property type="entry name" value="ASPARTOACYLASE"/>
    <property type="match status" value="1"/>
</dbReference>
<dbReference type="InterPro" id="IPR050178">
    <property type="entry name" value="AspA/AstE_fam"/>
</dbReference>
<dbReference type="OMA" id="THGNEIN"/>
<keyword evidence="2" id="KW-0378">Hydrolase</keyword>
<feature type="domain" description="Succinylglutamate desuccinylase/Aspartoacylase catalytic" evidence="6">
    <location>
        <begin position="34"/>
        <end position="225"/>
    </location>
</feature>
<evidence type="ECO:0000256" key="1">
    <source>
        <dbReference type="ARBA" id="ARBA00022723"/>
    </source>
</evidence>
<dbReference type="AlphaFoldDB" id="A0A8J5Y084"/>